<dbReference type="InterPro" id="IPR036508">
    <property type="entry name" value="Chitin-bd_dom_sf"/>
</dbReference>
<feature type="domain" description="Chitin-binding type-2" evidence="2">
    <location>
        <begin position="40"/>
        <end position="94"/>
    </location>
</feature>
<keyword evidence="4" id="KW-1185">Reference proteome</keyword>
<organism evidence="3 4">
    <name type="scientific">Caerostris darwini</name>
    <dbReference type="NCBI Taxonomy" id="1538125"/>
    <lineage>
        <taxon>Eukaryota</taxon>
        <taxon>Metazoa</taxon>
        <taxon>Ecdysozoa</taxon>
        <taxon>Arthropoda</taxon>
        <taxon>Chelicerata</taxon>
        <taxon>Arachnida</taxon>
        <taxon>Araneae</taxon>
        <taxon>Araneomorphae</taxon>
        <taxon>Entelegynae</taxon>
        <taxon>Araneoidea</taxon>
        <taxon>Araneidae</taxon>
        <taxon>Caerostris</taxon>
    </lineage>
</organism>
<evidence type="ECO:0000313" key="4">
    <source>
        <dbReference type="Proteomes" id="UP001054837"/>
    </source>
</evidence>
<accession>A0AAV4NFP5</accession>
<dbReference type="GO" id="GO:0005576">
    <property type="term" value="C:extracellular region"/>
    <property type="evidence" value="ECO:0007669"/>
    <property type="project" value="InterPro"/>
</dbReference>
<proteinExistence type="predicted"/>
<dbReference type="Pfam" id="PF01607">
    <property type="entry name" value="CBM_14"/>
    <property type="match status" value="1"/>
</dbReference>
<dbReference type="PROSITE" id="PS50940">
    <property type="entry name" value="CHIT_BIND_II"/>
    <property type="match status" value="1"/>
</dbReference>
<feature type="chain" id="PRO_5043741563" description="Chitin-binding type-2 domain-containing protein" evidence="1">
    <location>
        <begin position="16"/>
        <end position="125"/>
    </location>
</feature>
<dbReference type="InterPro" id="IPR002557">
    <property type="entry name" value="Chitin-bd_dom"/>
</dbReference>
<dbReference type="GO" id="GO:0008061">
    <property type="term" value="F:chitin binding"/>
    <property type="evidence" value="ECO:0007669"/>
    <property type="project" value="InterPro"/>
</dbReference>
<comment type="caution">
    <text evidence="3">The sequence shown here is derived from an EMBL/GenBank/DDBJ whole genome shotgun (WGS) entry which is preliminary data.</text>
</comment>
<protein>
    <recommendedName>
        <fullName evidence="2">Chitin-binding type-2 domain-containing protein</fullName>
    </recommendedName>
</protein>
<reference evidence="3 4" key="1">
    <citation type="submission" date="2021-06" db="EMBL/GenBank/DDBJ databases">
        <title>Caerostris darwini draft genome.</title>
        <authorList>
            <person name="Kono N."/>
            <person name="Arakawa K."/>
        </authorList>
    </citation>
    <scope>NUCLEOTIDE SEQUENCE [LARGE SCALE GENOMIC DNA]</scope>
</reference>
<evidence type="ECO:0000259" key="2">
    <source>
        <dbReference type="PROSITE" id="PS50940"/>
    </source>
</evidence>
<dbReference type="Proteomes" id="UP001054837">
    <property type="component" value="Unassembled WGS sequence"/>
</dbReference>
<dbReference type="AlphaFoldDB" id="A0AAV4NFP5"/>
<dbReference type="Gene3D" id="2.170.140.10">
    <property type="entry name" value="Chitin binding domain"/>
    <property type="match status" value="1"/>
</dbReference>
<dbReference type="SUPFAM" id="SSF57625">
    <property type="entry name" value="Invertebrate chitin-binding proteins"/>
    <property type="match status" value="1"/>
</dbReference>
<gene>
    <name evidence="3" type="primary">AVEN_19438_1</name>
    <name evidence="3" type="ORF">CDAR_167451</name>
</gene>
<evidence type="ECO:0000256" key="1">
    <source>
        <dbReference type="SAM" id="SignalP"/>
    </source>
</evidence>
<name>A0AAV4NFP5_9ARAC</name>
<dbReference type="EMBL" id="BPLQ01001651">
    <property type="protein sequence ID" value="GIX83634.1"/>
    <property type="molecule type" value="Genomic_DNA"/>
</dbReference>
<feature type="signal peptide" evidence="1">
    <location>
        <begin position="1"/>
        <end position="15"/>
    </location>
</feature>
<keyword evidence="1" id="KW-0732">Signal</keyword>
<sequence length="125" mass="14087">MWFLFALLVPVLCQGFEVVVENNSIIPSIAVDEREDALPIFKCGENGLFPNPRYCGSYIECSHHLRFVRPCPDGLHFRNETSQCEKPCDAHCDPALVVNVDGLLVQSNVHNPMEFMNILTIAKKL</sequence>
<evidence type="ECO:0000313" key="3">
    <source>
        <dbReference type="EMBL" id="GIX83634.1"/>
    </source>
</evidence>
<dbReference type="SMART" id="SM00494">
    <property type="entry name" value="ChtBD2"/>
    <property type="match status" value="1"/>
</dbReference>